<proteinExistence type="predicted"/>
<dbReference type="Proteomes" id="UP000095472">
    <property type="component" value="Chromosome"/>
</dbReference>
<evidence type="ECO:0000313" key="1">
    <source>
        <dbReference type="EMBL" id="XPM62879.1"/>
    </source>
</evidence>
<keyword evidence="2" id="KW-1185">Reference proteome</keyword>
<sequence length="98" mass="11207">MAIVVKRPRAELDLLDIWDYIADDSMDRADEFLNRIEEKLRLIARSSGVGRKRDELLPGLQSFPIGNYVVFYQEIPDGIDVIRVLRGSRDIEAIFGQG</sequence>
<dbReference type="EMBL" id="CP182909">
    <property type="protein sequence ID" value="XPM62879.1"/>
    <property type="molecule type" value="Genomic_DNA"/>
</dbReference>
<organism evidence="1 2">
    <name type="scientific">Desertifilum tharense IPPAS B-1220</name>
    <dbReference type="NCBI Taxonomy" id="1781255"/>
    <lineage>
        <taxon>Bacteria</taxon>
        <taxon>Bacillati</taxon>
        <taxon>Cyanobacteriota</taxon>
        <taxon>Cyanophyceae</taxon>
        <taxon>Desertifilales</taxon>
        <taxon>Desertifilaceae</taxon>
        <taxon>Desertifilum</taxon>
    </lineage>
</organism>
<reference evidence="1 2" key="1">
    <citation type="journal article" date="2016" name="Genome Announc.">
        <title>Draft Genome Sequence of the Thermotolerant Cyanobacterium Desertifilum sp. IPPAS B-1220.</title>
        <authorList>
            <person name="Mironov K.S."/>
            <person name="Sinetova M.A."/>
            <person name="Bolatkhan K."/>
            <person name="Zayadan B.K."/>
            <person name="Ustinova V.V."/>
            <person name="Kupriyanova E.V."/>
            <person name="Skrypnik A.N."/>
            <person name="Gogoleva N.E."/>
            <person name="Gogolev Y.V."/>
            <person name="Los D.A."/>
        </authorList>
    </citation>
    <scope>NUCLEOTIDE SEQUENCE [LARGE SCALE GENOMIC DNA]</scope>
    <source>
        <strain evidence="1 2">IPPAS B-1220</strain>
    </source>
</reference>
<name>A0ACD5GQI4_9CYAN</name>
<accession>A0ACD5GQI4</accession>
<protein>
    <submittedName>
        <fullName evidence="1">Type II toxin-antitoxin system RelE/ParE family toxin</fullName>
    </submittedName>
</protein>
<evidence type="ECO:0000313" key="2">
    <source>
        <dbReference type="Proteomes" id="UP000095472"/>
    </source>
</evidence>
<gene>
    <name evidence="1" type="ORF">BH720_025590</name>
</gene>